<dbReference type="Gene3D" id="3.40.50.2300">
    <property type="match status" value="1"/>
</dbReference>
<gene>
    <name evidence="5" type="ORF">Van01_13310</name>
</gene>
<organism evidence="5 6">
    <name type="scientific">Micromonospora andamanensis</name>
    <dbReference type="NCBI Taxonomy" id="1287068"/>
    <lineage>
        <taxon>Bacteria</taxon>
        <taxon>Bacillati</taxon>
        <taxon>Actinomycetota</taxon>
        <taxon>Actinomycetes</taxon>
        <taxon>Micromonosporales</taxon>
        <taxon>Micromonosporaceae</taxon>
        <taxon>Micromonospora</taxon>
    </lineage>
</organism>
<evidence type="ECO:0000256" key="1">
    <source>
        <dbReference type="ARBA" id="ARBA00023015"/>
    </source>
</evidence>
<dbReference type="PANTHER" id="PTHR30146:SF153">
    <property type="entry name" value="LACTOSE OPERON REPRESSOR"/>
    <property type="match status" value="1"/>
</dbReference>
<evidence type="ECO:0000313" key="5">
    <source>
        <dbReference type="EMBL" id="GIJ08117.1"/>
    </source>
</evidence>
<protein>
    <recommendedName>
        <fullName evidence="4">Transcriptional regulator LacI/GalR-like sensor domain-containing protein</fullName>
    </recommendedName>
</protein>
<feature type="domain" description="Transcriptional regulator LacI/GalR-like sensor" evidence="4">
    <location>
        <begin position="2"/>
        <end position="61"/>
    </location>
</feature>
<dbReference type="PANTHER" id="PTHR30146">
    <property type="entry name" value="LACI-RELATED TRANSCRIPTIONAL REPRESSOR"/>
    <property type="match status" value="1"/>
</dbReference>
<dbReference type="Proteomes" id="UP000647017">
    <property type="component" value="Unassembled WGS sequence"/>
</dbReference>
<dbReference type="InterPro" id="IPR046335">
    <property type="entry name" value="LacI/GalR-like_sensor"/>
</dbReference>
<evidence type="ECO:0000256" key="3">
    <source>
        <dbReference type="ARBA" id="ARBA00023163"/>
    </source>
</evidence>
<accession>A0ABQ4HR51</accession>
<reference evidence="5 6" key="1">
    <citation type="submission" date="2021-01" db="EMBL/GenBank/DDBJ databases">
        <title>Whole genome shotgun sequence of Verrucosispora andamanensis NBRC 109075.</title>
        <authorList>
            <person name="Komaki H."/>
            <person name="Tamura T."/>
        </authorList>
    </citation>
    <scope>NUCLEOTIDE SEQUENCE [LARGE SCALE GENOMIC DNA]</scope>
    <source>
        <strain evidence="5 6">NBRC 109075</strain>
    </source>
</reference>
<dbReference type="Pfam" id="PF13377">
    <property type="entry name" value="Peripla_BP_3"/>
    <property type="match status" value="1"/>
</dbReference>
<dbReference type="EMBL" id="BOOZ01000005">
    <property type="protein sequence ID" value="GIJ08117.1"/>
    <property type="molecule type" value="Genomic_DNA"/>
</dbReference>
<keyword evidence="1" id="KW-0805">Transcription regulation</keyword>
<evidence type="ECO:0000256" key="2">
    <source>
        <dbReference type="ARBA" id="ARBA00023125"/>
    </source>
</evidence>
<dbReference type="RefSeq" id="WP_239098905.1">
    <property type="nucleotide sequence ID" value="NZ_JBHLZS010000084.1"/>
</dbReference>
<keyword evidence="6" id="KW-1185">Reference proteome</keyword>
<keyword evidence="2" id="KW-0238">DNA-binding</keyword>
<keyword evidence="3" id="KW-0804">Transcription</keyword>
<evidence type="ECO:0000313" key="6">
    <source>
        <dbReference type="Proteomes" id="UP000647017"/>
    </source>
</evidence>
<comment type="caution">
    <text evidence="5">The sequence shown here is derived from an EMBL/GenBank/DDBJ whole genome shotgun (WGS) entry which is preliminary data.</text>
</comment>
<sequence length="72" mass="7562">MVGFDDLPIAALVDPPLTTVHQPLIEMAVTATELALALGRGERTPQAGLELGTTLTVRHSTAPPRTAREATC</sequence>
<evidence type="ECO:0000259" key="4">
    <source>
        <dbReference type="Pfam" id="PF13377"/>
    </source>
</evidence>
<dbReference type="InterPro" id="IPR028082">
    <property type="entry name" value="Peripla_BP_I"/>
</dbReference>
<proteinExistence type="predicted"/>
<name>A0ABQ4HR51_9ACTN</name>
<dbReference type="SUPFAM" id="SSF53822">
    <property type="entry name" value="Periplasmic binding protein-like I"/>
    <property type="match status" value="1"/>
</dbReference>